<feature type="domain" description="Lipocalin/cytosolic fatty-acid binding" evidence="3">
    <location>
        <begin position="29"/>
        <end position="174"/>
    </location>
</feature>
<dbReference type="HOGENOM" id="CLU_068449_3_1_7"/>
<reference evidence="5" key="1">
    <citation type="journal article" date="2013" name="ISME J.">
        <title>A small predatory core genome in the divergent marine Bacteriovorax marinus SJ and the terrestrial Bdellovibrio bacteriovorus.</title>
        <authorList>
            <person name="Crossman L.C."/>
            <person name="Chen H."/>
            <person name="Cerdeno-Tarraga A.M."/>
            <person name="Brooks K."/>
            <person name="Quail M.A."/>
            <person name="Pineiro S.A."/>
            <person name="Hobley L."/>
            <person name="Sockett R.E."/>
            <person name="Bentley S.D."/>
            <person name="Parkhill J."/>
            <person name="Williams H.N."/>
            <person name="Stine O.C."/>
        </authorList>
    </citation>
    <scope>NUCLEOTIDE SEQUENCE [LARGE SCALE GENOMIC DNA]</scope>
    <source>
        <strain evidence="5">ATCC BAA-682 / DSM 15412 / SJ</strain>
    </source>
</reference>
<dbReference type="SUPFAM" id="SSF50814">
    <property type="entry name" value="Lipocalins"/>
    <property type="match status" value="1"/>
</dbReference>
<evidence type="ECO:0000313" key="5">
    <source>
        <dbReference type="Proteomes" id="UP000008963"/>
    </source>
</evidence>
<sequence length="176" mass="20578">MKTLLITLLLVSCSTSSARHLPLDTVNYVDLSKYLGKWYEIARYEQKFQKDCTAVTANYSLKENGEIEVINSCRKFTPTGELKTAKARAWITDDETNAKLKVQFFLRSIRIPLFAGDYWILELDDDYQYAIIGDPSRKYLWFLSRTEKIDSDLYEYLIKRAEEMSFDTSKLIKTIH</sequence>
<dbReference type="PANTHER" id="PTHR10612:SF34">
    <property type="entry name" value="APOLIPOPROTEIN D"/>
    <property type="match status" value="1"/>
</dbReference>
<comment type="similarity">
    <text evidence="1 2">Belongs to the calycin superfamily. Lipocalin family.</text>
</comment>
<dbReference type="InterPro" id="IPR047202">
    <property type="entry name" value="Lipocalin_Blc-like_dom"/>
</dbReference>
<dbReference type="PATRIC" id="fig|862908.3.peg.2499"/>
<gene>
    <name evidence="4" type="ordered locus">BMS_2617</name>
</gene>
<dbReference type="GO" id="GO:0006950">
    <property type="term" value="P:response to stress"/>
    <property type="evidence" value="ECO:0007669"/>
    <property type="project" value="UniProtKB-ARBA"/>
</dbReference>
<dbReference type="InterPro" id="IPR022271">
    <property type="entry name" value="Lipocalin_ApoD"/>
</dbReference>
<dbReference type="InterPro" id="IPR012674">
    <property type="entry name" value="Calycin"/>
</dbReference>
<dbReference type="EMBL" id="FQ312005">
    <property type="protein sequence ID" value="CBW27401.1"/>
    <property type="molecule type" value="Genomic_DNA"/>
</dbReference>
<dbReference type="STRING" id="862908.BMS_2617"/>
<protein>
    <submittedName>
        <fullName evidence="4">Exported protein</fullName>
    </submittedName>
</protein>
<dbReference type="KEGG" id="bmx:BMS_2617"/>
<dbReference type="RefSeq" id="WP_014245177.1">
    <property type="nucleotide sequence ID" value="NC_016620.1"/>
</dbReference>
<dbReference type="InterPro" id="IPR002446">
    <property type="entry name" value="Lipocalin_bac"/>
</dbReference>
<organism evidence="4 5">
    <name type="scientific">Halobacteriovorax marinus (strain ATCC BAA-682 / DSM 15412 / SJ)</name>
    <name type="common">Bacteriovorax marinus</name>
    <dbReference type="NCBI Taxonomy" id="862908"/>
    <lineage>
        <taxon>Bacteria</taxon>
        <taxon>Pseudomonadati</taxon>
        <taxon>Bdellovibrionota</taxon>
        <taxon>Bacteriovoracia</taxon>
        <taxon>Bacteriovoracales</taxon>
        <taxon>Halobacteriovoraceae</taxon>
        <taxon>Halobacteriovorax</taxon>
    </lineage>
</organism>
<dbReference type="PRINTS" id="PR01171">
    <property type="entry name" value="BCTLIPOCALIN"/>
</dbReference>
<evidence type="ECO:0000313" key="4">
    <source>
        <dbReference type="EMBL" id="CBW27401.1"/>
    </source>
</evidence>
<evidence type="ECO:0000256" key="2">
    <source>
        <dbReference type="PIRNR" id="PIRNR036893"/>
    </source>
</evidence>
<name>E1X657_HALMS</name>
<dbReference type="CDD" id="cd19438">
    <property type="entry name" value="lipocalin_Blc-like"/>
    <property type="match status" value="1"/>
</dbReference>
<dbReference type="PROSITE" id="PS00213">
    <property type="entry name" value="LIPOCALIN"/>
    <property type="match status" value="1"/>
</dbReference>
<dbReference type="InterPro" id="IPR000566">
    <property type="entry name" value="Lipocln_cytosolic_FA-bd_dom"/>
</dbReference>
<dbReference type="eggNOG" id="COG3040">
    <property type="taxonomic scope" value="Bacteria"/>
</dbReference>
<dbReference type="PIRSF" id="PIRSF036893">
    <property type="entry name" value="Lipocalin_ApoD"/>
    <property type="match status" value="1"/>
</dbReference>
<dbReference type="PANTHER" id="PTHR10612">
    <property type="entry name" value="APOLIPOPROTEIN D"/>
    <property type="match status" value="1"/>
</dbReference>
<dbReference type="Proteomes" id="UP000008963">
    <property type="component" value="Chromosome"/>
</dbReference>
<keyword evidence="5" id="KW-1185">Reference proteome</keyword>
<accession>E1X657</accession>
<feature type="signal peptide" evidence="2">
    <location>
        <begin position="1"/>
        <end position="18"/>
    </location>
</feature>
<keyword evidence="2" id="KW-0732">Signal</keyword>
<evidence type="ECO:0000259" key="3">
    <source>
        <dbReference type="Pfam" id="PF08212"/>
    </source>
</evidence>
<dbReference type="InterPro" id="IPR022272">
    <property type="entry name" value="Lipocalin_CS"/>
</dbReference>
<dbReference type="Gene3D" id="2.40.128.20">
    <property type="match status" value="1"/>
</dbReference>
<dbReference type="OrthoDB" id="5292902at2"/>
<feature type="chain" id="PRO_5013436054" evidence="2">
    <location>
        <begin position="19"/>
        <end position="176"/>
    </location>
</feature>
<evidence type="ECO:0000256" key="1">
    <source>
        <dbReference type="ARBA" id="ARBA00006889"/>
    </source>
</evidence>
<dbReference type="Pfam" id="PF08212">
    <property type="entry name" value="Lipocalin_2"/>
    <property type="match status" value="1"/>
</dbReference>
<dbReference type="AlphaFoldDB" id="E1X657"/>
<proteinExistence type="inferred from homology"/>